<feature type="compositionally biased region" description="Low complexity" evidence="1">
    <location>
        <begin position="219"/>
        <end position="236"/>
    </location>
</feature>
<dbReference type="EMBL" id="JAEPRB010000286">
    <property type="protein sequence ID" value="KAG2217607.1"/>
    <property type="molecule type" value="Genomic_DNA"/>
</dbReference>
<feature type="region of interest" description="Disordered" evidence="1">
    <location>
        <begin position="122"/>
        <end position="152"/>
    </location>
</feature>
<keyword evidence="2" id="KW-1133">Transmembrane helix</keyword>
<name>A0A8H7RUQ3_9FUNG</name>
<dbReference type="AlphaFoldDB" id="A0A8H7RUQ3"/>
<keyword evidence="4" id="KW-1185">Reference proteome</keyword>
<evidence type="ECO:0000256" key="1">
    <source>
        <dbReference type="SAM" id="MobiDB-lite"/>
    </source>
</evidence>
<protein>
    <submittedName>
        <fullName evidence="3">Uncharacterized protein</fullName>
    </submittedName>
</protein>
<dbReference type="OrthoDB" id="2290590at2759"/>
<feature type="region of interest" description="Disordered" evidence="1">
    <location>
        <begin position="196"/>
        <end position="236"/>
    </location>
</feature>
<evidence type="ECO:0000313" key="4">
    <source>
        <dbReference type="Proteomes" id="UP000646827"/>
    </source>
</evidence>
<accession>A0A8H7RUQ3</accession>
<keyword evidence="2" id="KW-0472">Membrane</keyword>
<gene>
    <name evidence="3" type="ORF">INT45_001769</name>
</gene>
<feature type="region of interest" description="Disordered" evidence="1">
    <location>
        <begin position="1"/>
        <end position="20"/>
    </location>
</feature>
<keyword evidence="2" id="KW-0812">Transmembrane</keyword>
<proteinExistence type="predicted"/>
<evidence type="ECO:0000256" key="2">
    <source>
        <dbReference type="SAM" id="Phobius"/>
    </source>
</evidence>
<evidence type="ECO:0000313" key="3">
    <source>
        <dbReference type="EMBL" id="KAG2217607.1"/>
    </source>
</evidence>
<feature type="transmembrane region" description="Helical" evidence="2">
    <location>
        <begin position="297"/>
        <end position="325"/>
    </location>
</feature>
<sequence>MEKHNQHHYQQQQKRHFPRISSWTSSLSSFAHHPRAQQQEFITPSQSGVAPHQHQSNTAKVAAHNQKSQHHTCKLLIHRGFTNAKNTWCTSICRRNTVTPEKPKNKGLVLKKKLNSLYKNSSIIEDHHHRSNDITSTQSTLPSSPSAARHSSSHSTFVIKSWICRHSFDRGSEESKHHSDSVDHIFTHEHLQQQFNKSVVSSDTNTKERSTTTSNGQYSSRSLSSRSSFTSSSTTSTAITNTTHSDIAVTFTKYSCTTATTTKDLVFTPMLLKTNKKQLLSTKIPGKISIRLYDDDVLILQAICCIWTSAILLLQAVMYITLISWNQQQQKQQQIAHDHHHDITSLAFPSSLFPLHCHSEHHVKIKQLKNCRSSVDIDNRGNGNTGATRNSTYDSWHKKQVVCPKLRTALASLVSSSDVTPTIPTCWPPLTESRIITDAIRSMRPYMKHLWAEHNTSMMLYKQQIPVRPTERRNWMRQERRKNMNNLDSSKHCNDDKKEECSSSKDKQIVMNLARETLEYFEQWYGNYHDRPTGCDQQEDMEKNNSTQIKAIHWLRQITSTAAAVA</sequence>
<feature type="compositionally biased region" description="Low complexity" evidence="1">
    <location>
        <begin position="135"/>
        <end position="152"/>
    </location>
</feature>
<reference evidence="3 4" key="1">
    <citation type="submission" date="2020-12" db="EMBL/GenBank/DDBJ databases">
        <title>Metabolic potential, ecology and presence of endohyphal bacteria is reflected in genomic diversity of Mucoromycotina.</title>
        <authorList>
            <person name="Muszewska A."/>
            <person name="Okrasinska A."/>
            <person name="Steczkiewicz K."/>
            <person name="Drgas O."/>
            <person name="Orlowska M."/>
            <person name="Perlinska-Lenart U."/>
            <person name="Aleksandrzak-Piekarczyk T."/>
            <person name="Szatraj K."/>
            <person name="Zielenkiewicz U."/>
            <person name="Pilsyk S."/>
            <person name="Malc E."/>
            <person name="Mieczkowski P."/>
            <person name="Kruszewska J.S."/>
            <person name="Biernat P."/>
            <person name="Pawlowska J."/>
        </authorList>
    </citation>
    <scope>NUCLEOTIDE SEQUENCE [LARGE SCALE GENOMIC DNA]</scope>
    <source>
        <strain evidence="3 4">CBS 142.35</strain>
    </source>
</reference>
<comment type="caution">
    <text evidence="3">The sequence shown here is derived from an EMBL/GenBank/DDBJ whole genome shotgun (WGS) entry which is preliminary data.</text>
</comment>
<organism evidence="3 4">
    <name type="scientific">Circinella minor</name>
    <dbReference type="NCBI Taxonomy" id="1195481"/>
    <lineage>
        <taxon>Eukaryota</taxon>
        <taxon>Fungi</taxon>
        <taxon>Fungi incertae sedis</taxon>
        <taxon>Mucoromycota</taxon>
        <taxon>Mucoromycotina</taxon>
        <taxon>Mucoromycetes</taxon>
        <taxon>Mucorales</taxon>
        <taxon>Lichtheimiaceae</taxon>
        <taxon>Circinella</taxon>
    </lineage>
</organism>
<dbReference type="Proteomes" id="UP000646827">
    <property type="component" value="Unassembled WGS sequence"/>
</dbReference>